<dbReference type="RefSeq" id="WP_163991602.1">
    <property type="nucleotide sequence ID" value="NZ_WUEY01000017.1"/>
</dbReference>
<protein>
    <submittedName>
        <fullName evidence="1">Uncharacterized protein</fullName>
    </submittedName>
</protein>
<reference evidence="1 2" key="1">
    <citation type="submission" date="2019-12" db="EMBL/GenBank/DDBJ databases">
        <title>Rhizobium genotypes associated with high levels of biological nitrogen fixation by grain legumes in a temperate-maritime cropping system.</title>
        <authorList>
            <person name="Maluk M."/>
            <person name="Francesc Ferrando Molina F."/>
            <person name="Lopez Del Egido L."/>
            <person name="Lafos M."/>
            <person name="Langarica-Fuentes A."/>
            <person name="Gebre Yohannes G."/>
            <person name="Young M.W."/>
            <person name="Martin P."/>
            <person name="Gantlett R."/>
            <person name="Kenicer G."/>
            <person name="Hawes C."/>
            <person name="Begg G.S."/>
            <person name="Quilliam R.S."/>
            <person name="Squire G.R."/>
            <person name="Poole P.S."/>
            <person name="Young P.W."/>
            <person name="Iannetta P.M."/>
            <person name="James E.K."/>
        </authorList>
    </citation>
    <scope>NUCLEOTIDE SEQUENCE [LARGE SCALE GENOMIC DNA]</scope>
    <source>
        <strain evidence="1 2">JHI1118</strain>
    </source>
</reference>
<proteinExistence type="predicted"/>
<gene>
    <name evidence="1" type="ORF">GR212_27770</name>
</gene>
<dbReference type="EMBL" id="WUEY01000017">
    <property type="protein sequence ID" value="NEI73358.1"/>
    <property type="molecule type" value="Genomic_DNA"/>
</dbReference>
<dbReference type="AlphaFoldDB" id="A0A6L9UFK2"/>
<name>A0A6L9UFK2_9HYPH</name>
<evidence type="ECO:0000313" key="2">
    <source>
        <dbReference type="Proteomes" id="UP000483035"/>
    </source>
</evidence>
<sequence length="152" mass="16832">MPNDVSVYVFSSKSITNIWAGYGAETWAVAIGSETTNKGKTTKAGKMPLGSFGILYCEPWKAFTVPFVTCSVPKQNETEEEIWADKWMLPFRFKPLGNPRNRIGGSEVLALPGARARNIGNYANYLTVQGNFAFQASTIDAQDWETIISRLI</sequence>
<dbReference type="Proteomes" id="UP000483035">
    <property type="component" value="Unassembled WGS sequence"/>
</dbReference>
<organism evidence="1 2">
    <name type="scientific">Rhizobium lusitanum</name>
    <dbReference type="NCBI Taxonomy" id="293958"/>
    <lineage>
        <taxon>Bacteria</taxon>
        <taxon>Pseudomonadati</taxon>
        <taxon>Pseudomonadota</taxon>
        <taxon>Alphaproteobacteria</taxon>
        <taxon>Hyphomicrobiales</taxon>
        <taxon>Rhizobiaceae</taxon>
        <taxon>Rhizobium/Agrobacterium group</taxon>
        <taxon>Rhizobium</taxon>
    </lineage>
</organism>
<evidence type="ECO:0000313" key="1">
    <source>
        <dbReference type="EMBL" id="NEI73358.1"/>
    </source>
</evidence>
<accession>A0A6L9UFK2</accession>
<comment type="caution">
    <text evidence="1">The sequence shown here is derived from an EMBL/GenBank/DDBJ whole genome shotgun (WGS) entry which is preliminary data.</text>
</comment>